<comment type="cofactor">
    <cofactor evidence="1 6">
        <name>FAD</name>
        <dbReference type="ChEBI" id="CHEBI:57692"/>
    </cofactor>
</comment>
<dbReference type="PANTHER" id="PTHR43884">
    <property type="entry name" value="ACYL-COA DEHYDROGENASE"/>
    <property type="match status" value="1"/>
</dbReference>
<comment type="caution">
    <text evidence="10">The sequence shown here is derived from an EMBL/GenBank/DDBJ whole genome shotgun (WGS) entry which is preliminary data.</text>
</comment>
<keyword evidence="3 6" id="KW-0285">Flavoprotein</keyword>
<sequence>MNSIKLFIKNKEQQTIINQLHTLKEDIYKRGEKADRENGFPLESFQDLLTIDYNAITLPKEYGGKGFGIYDMILFQETLASFDGPTALAIGWQLGVVGEIYDKKIWSETHLKQFAEAIVHDRALTNRAVSEAITGSPTRGGRPGTNAVLIDGKWHISGRKSFMTLSYALTHFLTSAWIEEKNAIGFFLIPKETDGISIEETWDMIAMRGTASHDLVLDQVILPEDALVEINDGPRSNNINGWALHIPAVYLGIAQAARDYAVRFASSYTPNSLPGPIGDLPHVQDKIGQIELKLMAARHFIYSVAEKVESESTHAHISNELGAAKNIVVNSAIEIVDLAMRIVGAKSLQNNNPLNRYYRDVRAGLHNPPMDDMTIIKLAQAALQDVKN</sequence>
<comment type="similarity">
    <text evidence="2 6">Belongs to the acyl-CoA dehydrogenase family.</text>
</comment>
<dbReference type="Proteomes" id="UP000602076">
    <property type="component" value="Unassembled WGS sequence"/>
</dbReference>
<evidence type="ECO:0000256" key="2">
    <source>
        <dbReference type="ARBA" id="ARBA00009347"/>
    </source>
</evidence>
<evidence type="ECO:0000256" key="5">
    <source>
        <dbReference type="ARBA" id="ARBA00023002"/>
    </source>
</evidence>
<dbReference type="Pfam" id="PF02770">
    <property type="entry name" value="Acyl-CoA_dh_M"/>
    <property type="match status" value="1"/>
</dbReference>
<dbReference type="Gene3D" id="1.10.540.10">
    <property type="entry name" value="Acyl-CoA dehydrogenase/oxidase, N-terminal domain"/>
    <property type="match status" value="1"/>
</dbReference>
<dbReference type="CDD" id="cd00567">
    <property type="entry name" value="ACAD"/>
    <property type="match status" value="1"/>
</dbReference>
<proteinExistence type="inferred from homology"/>
<dbReference type="Gene3D" id="2.40.110.10">
    <property type="entry name" value="Butyryl-CoA Dehydrogenase, subunit A, domain 2"/>
    <property type="match status" value="1"/>
</dbReference>
<accession>A0A927CX28</accession>
<dbReference type="InterPro" id="IPR006091">
    <property type="entry name" value="Acyl-CoA_Oxase/DH_mid-dom"/>
</dbReference>
<dbReference type="AlphaFoldDB" id="A0A927CX28"/>
<evidence type="ECO:0000256" key="4">
    <source>
        <dbReference type="ARBA" id="ARBA00022827"/>
    </source>
</evidence>
<feature type="domain" description="Acyl-CoA dehydrogenase/oxidase N-terminal" evidence="9">
    <location>
        <begin position="12"/>
        <end position="99"/>
    </location>
</feature>
<evidence type="ECO:0000313" key="10">
    <source>
        <dbReference type="EMBL" id="MBD3107545.1"/>
    </source>
</evidence>
<dbReference type="InterPro" id="IPR037069">
    <property type="entry name" value="AcylCoA_DH/ox_N_sf"/>
</dbReference>
<evidence type="ECO:0000259" key="9">
    <source>
        <dbReference type="Pfam" id="PF02771"/>
    </source>
</evidence>
<dbReference type="Pfam" id="PF00441">
    <property type="entry name" value="Acyl-CoA_dh_1"/>
    <property type="match status" value="1"/>
</dbReference>
<dbReference type="GO" id="GO:0050660">
    <property type="term" value="F:flavin adenine dinucleotide binding"/>
    <property type="evidence" value="ECO:0007669"/>
    <property type="project" value="InterPro"/>
</dbReference>
<reference evidence="10" key="1">
    <citation type="submission" date="2020-09" db="EMBL/GenBank/DDBJ databases">
        <title>Bacillus faecalis sp. nov., a moderately halophilic bacterium isolated from cow faeces.</title>
        <authorList>
            <person name="Jiang L."/>
            <person name="Lee J."/>
        </authorList>
    </citation>
    <scope>NUCLEOTIDE SEQUENCE</scope>
    <source>
        <strain evidence="10">AGMB 02131</strain>
    </source>
</reference>
<feature type="domain" description="Acyl-CoA oxidase/dehydrogenase middle" evidence="8">
    <location>
        <begin position="128"/>
        <end position="220"/>
    </location>
</feature>
<keyword evidence="11" id="KW-1185">Reference proteome</keyword>
<dbReference type="GO" id="GO:0003995">
    <property type="term" value="F:acyl-CoA dehydrogenase activity"/>
    <property type="evidence" value="ECO:0007669"/>
    <property type="project" value="TreeGrafter"/>
</dbReference>
<dbReference type="InterPro" id="IPR009075">
    <property type="entry name" value="AcylCo_DH/oxidase_C"/>
</dbReference>
<evidence type="ECO:0000313" key="11">
    <source>
        <dbReference type="Proteomes" id="UP000602076"/>
    </source>
</evidence>
<keyword evidence="4 6" id="KW-0274">FAD</keyword>
<dbReference type="InterPro" id="IPR046373">
    <property type="entry name" value="Acyl-CoA_Oxase/DH_mid-dom_sf"/>
</dbReference>
<dbReference type="EMBL" id="JACXSI010000007">
    <property type="protein sequence ID" value="MBD3107545.1"/>
    <property type="molecule type" value="Genomic_DNA"/>
</dbReference>
<dbReference type="Pfam" id="PF02771">
    <property type="entry name" value="Acyl-CoA_dh_N"/>
    <property type="match status" value="1"/>
</dbReference>
<evidence type="ECO:0000259" key="7">
    <source>
        <dbReference type="Pfam" id="PF00441"/>
    </source>
</evidence>
<dbReference type="InterPro" id="IPR009100">
    <property type="entry name" value="AcylCoA_DH/oxidase_NM_dom_sf"/>
</dbReference>
<dbReference type="RefSeq" id="WP_190997089.1">
    <property type="nucleotide sequence ID" value="NZ_JACXSI010000007.1"/>
</dbReference>
<dbReference type="InterPro" id="IPR036250">
    <property type="entry name" value="AcylCo_DH-like_C"/>
</dbReference>
<protein>
    <submittedName>
        <fullName evidence="10">Acyl-CoA/acyl-ACP dehydrogenase</fullName>
    </submittedName>
</protein>
<dbReference type="InterPro" id="IPR013786">
    <property type="entry name" value="AcylCoA_DH/ox_N"/>
</dbReference>
<evidence type="ECO:0000259" key="8">
    <source>
        <dbReference type="Pfam" id="PF02770"/>
    </source>
</evidence>
<gene>
    <name evidence="10" type="ORF">IEO70_04130</name>
</gene>
<feature type="domain" description="Acyl-CoA dehydrogenase/oxidase C-terminal" evidence="7">
    <location>
        <begin position="244"/>
        <end position="363"/>
    </location>
</feature>
<evidence type="ECO:0000256" key="3">
    <source>
        <dbReference type="ARBA" id="ARBA00022630"/>
    </source>
</evidence>
<dbReference type="PANTHER" id="PTHR43884:SF25">
    <property type="entry name" value="ACYL-COA DEHYDROGENASE YDBM-RELATED"/>
    <property type="match status" value="1"/>
</dbReference>
<dbReference type="SUPFAM" id="SSF56645">
    <property type="entry name" value="Acyl-CoA dehydrogenase NM domain-like"/>
    <property type="match status" value="1"/>
</dbReference>
<keyword evidence="5 6" id="KW-0560">Oxidoreductase</keyword>
<dbReference type="PIRSF" id="PIRSF016578">
    <property type="entry name" value="HsaA"/>
    <property type="match status" value="1"/>
</dbReference>
<evidence type="ECO:0000256" key="6">
    <source>
        <dbReference type="RuleBase" id="RU362125"/>
    </source>
</evidence>
<evidence type="ECO:0000256" key="1">
    <source>
        <dbReference type="ARBA" id="ARBA00001974"/>
    </source>
</evidence>
<organism evidence="10 11">
    <name type="scientific">Peribacillus faecalis</name>
    <dbReference type="NCBI Taxonomy" id="2772559"/>
    <lineage>
        <taxon>Bacteria</taxon>
        <taxon>Bacillati</taxon>
        <taxon>Bacillota</taxon>
        <taxon>Bacilli</taxon>
        <taxon>Bacillales</taxon>
        <taxon>Bacillaceae</taxon>
        <taxon>Peribacillus</taxon>
    </lineage>
</organism>
<name>A0A927CX28_9BACI</name>
<dbReference type="SUPFAM" id="SSF47203">
    <property type="entry name" value="Acyl-CoA dehydrogenase C-terminal domain-like"/>
    <property type="match status" value="1"/>
</dbReference>
<dbReference type="Gene3D" id="1.20.140.10">
    <property type="entry name" value="Butyryl-CoA Dehydrogenase, subunit A, domain 3"/>
    <property type="match status" value="1"/>
</dbReference>